<comment type="caution">
    <text evidence="3">The sequence shown here is derived from an EMBL/GenBank/DDBJ whole genome shotgun (WGS) entry which is preliminary data.</text>
</comment>
<evidence type="ECO:0000313" key="3">
    <source>
        <dbReference type="EMBL" id="GEO05397.1"/>
    </source>
</evidence>
<protein>
    <recommendedName>
        <fullName evidence="5">Major royal jelly protein</fullName>
    </recommendedName>
</protein>
<sequence>MLTTMATKEIIQVASFKGIQVTGVTITQTGRLFANFPRWHENLPFSVVEVSLNGEYKPYPDEAWNTWHGQPQENTFTCVQSVVAHENSLFVLDPASPMMKGVVGNAMLYEFDLTTNALKNKWVFDKNIAPEKSYLNDLRIDREAGKIYITESGVGAIVVLDLNTGKPRRLLDKHASTKSEDVWLTVEGKRWVKEGDKPQMHADGIALSRDKKYLYYHALTGYTLYRVPTEALNDETLDDKALAEQVENLGKTTAPDGMIFDRLGNLYLGDLENNAIMCRLPEGELKTFVQGPQIKWPDTFTIDEQENFYFTTSRIHEMEGDISQLDFNIFKVPLTNI</sequence>
<gene>
    <name evidence="3" type="ORF">AAE02nite_30610</name>
</gene>
<dbReference type="InterPro" id="IPR011042">
    <property type="entry name" value="6-blade_b-propeller_TolB-like"/>
</dbReference>
<dbReference type="GO" id="GO:0005576">
    <property type="term" value="C:extracellular region"/>
    <property type="evidence" value="ECO:0007669"/>
    <property type="project" value="UniProtKB-SubCell"/>
</dbReference>
<dbReference type="OrthoDB" id="9797664at2"/>
<evidence type="ECO:0000256" key="1">
    <source>
        <dbReference type="ARBA" id="ARBA00004613"/>
    </source>
</evidence>
<name>A0A512B0T0_9BACT</name>
<evidence type="ECO:0008006" key="5">
    <source>
        <dbReference type="Google" id="ProtNLM"/>
    </source>
</evidence>
<dbReference type="PANTHER" id="PTHR10009">
    <property type="entry name" value="PROTEIN YELLOW-RELATED"/>
    <property type="match status" value="1"/>
</dbReference>
<dbReference type="Proteomes" id="UP000321532">
    <property type="component" value="Unassembled WGS sequence"/>
</dbReference>
<dbReference type="Pfam" id="PF03022">
    <property type="entry name" value="MRJP"/>
    <property type="match status" value="1"/>
</dbReference>
<dbReference type="EMBL" id="BJYS01000023">
    <property type="protein sequence ID" value="GEO05397.1"/>
    <property type="molecule type" value="Genomic_DNA"/>
</dbReference>
<accession>A0A512B0T0</accession>
<proteinExistence type="predicted"/>
<dbReference type="SUPFAM" id="SSF63829">
    <property type="entry name" value="Calcium-dependent phosphotriesterase"/>
    <property type="match status" value="1"/>
</dbReference>
<evidence type="ECO:0000313" key="4">
    <source>
        <dbReference type="Proteomes" id="UP000321532"/>
    </source>
</evidence>
<comment type="subcellular location">
    <subcellularLocation>
        <location evidence="1">Secreted</location>
    </subcellularLocation>
</comment>
<dbReference type="AlphaFoldDB" id="A0A512B0T0"/>
<keyword evidence="2" id="KW-0964">Secreted</keyword>
<organism evidence="3 4">
    <name type="scientific">Adhaeribacter aerolatus</name>
    <dbReference type="NCBI Taxonomy" id="670289"/>
    <lineage>
        <taxon>Bacteria</taxon>
        <taxon>Pseudomonadati</taxon>
        <taxon>Bacteroidota</taxon>
        <taxon>Cytophagia</taxon>
        <taxon>Cytophagales</taxon>
        <taxon>Hymenobacteraceae</taxon>
        <taxon>Adhaeribacter</taxon>
    </lineage>
</organism>
<evidence type="ECO:0000256" key="2">
    <source>
        <dbReference type="ARBA" id="ARBA00022525"/>
    </source>
</evidence>
<keyword evidence="4" id="KW-1185">Reference proteome</keyword>
<dbReference type="Gene3D" id="2.120.10.30">
    <property type="entry name" value="TolB, C-terminal domain"/>
    <property type="match status" value="1"/>
</dbReference>
<reference evidence="3 4" key="1">
    <citation type="submission" date="2019-07" db="EMBL/GenBank/DDBJ databases">
        <title>Whole genome shotgun sequence of Adhaeribacter aerolatus NBRC 106133.</title>
        <authorList>
            <person name="Hosoyama A."/>
            <person name="Uohara A."/>
            <person name="Ohji S."/>
            <person name="Ichikawa N."/>
        </authorList>
    </citation>
    <scope>NUCLEOTIDE SEQUENCE [LARGE SCALE GENOMIC DNA]</scope>
    <source>
        <strain evidence="3 4">NBRC 106133</strain>
    </source>
</reference>
<dbReference type="PANTHER" id="PTHR10009:SF18">
    <property type="entry name" value="PROTEIN YELLOW-LIKE PROTEIN"/>
    <property type="match status" value="1"/>
</dbReference>
<dbReference type="InterPro" id="IPR017996">
    <property type="entry name" value="MRJP/yellow-related"/>
</dbReference>